<evidence type="ECO:0000313" key="1">
    <source>
        <dbReference type="EMBL" id="EAQ47930.1"/>
    </source>
</evidence>
<proteinExistence type="predicted"/>
<dbReference type="EMBL" id="AANC01000011">
    <property type="protein sequence ID" value="EAQ47930.1"/>
    <property type="molecule type" value="Genomic_DNA"/>
</dbReference>
<name>A3XR91_LEEBM</name>
<dbReference type="AlphaFoldDB" id="A3XR91"/>
<evidence type="ECO:0000313" key="2">
    <source>
        <dbReference type="Proteomes" id="UP000001601"/>
    </source>
</evidence>
<organism evidence="1 2">
    <name type="scientific">Leeuwenhoekiella blandensis (strain CECT 7118 / CCUG 51940 / KCTC 22103 / MED217)</name>
    <name type="common">Flavobacterium sp. (strain MED217)</name>
    <dbReference type="NCBI Taxonomy" id="398720"/>
    <lineage>
        <taxon>Bacteria</taxon>
        <taxon>Pseudomonadati</taxon>
        <taxon>Bacteroidota</taxon>
        <taxon>Flavobacteriia</taxon>
        <taxon>Flavobacteriales</taxon>
        <taxon>Flavobacteriaceae</taxon>
        <taxon>Leeuwenhoekiella</taxon>
    </lineage>
</organism>
<accession>A3XR91</accession>
<gene>
    <name evidence="1" type="ORF">MED217_13601</name>
</gene>
<dbReference type="Proteomes" id="UP000001601">
    <property type="component" value="Unassembled WGS sequence"/>
</dbReference>
<protein>
    <submittedName>
        <fullName evidence="1">Uncharacterized protein</fullName>
    </submittedName>
</protein>
<dbReference type="HOGENOM" id="CLU_1523329_0_0_10"/>
<sequence>MTLVHTLSIPMHTRIVGARLQRILLIPTTKQTTPLPRECIACPTSELEVLENQNSSLNNPTNLPHATHNRLQTHVPLQTDVAPFLGIPDVCKQLTSIALTFSGDTLYIFWKYTQAFGFHKRSKHKPPSKPPLFVRDCIAYPSIVTRLIQIHKQILHMQPTIGCKLMYGNKLMRLLF</sequence>
<comment type="caution">
    <text evidence="1">The sequence shown here is derived from an EMBL/GenBank/DDBJ whole genome shotgun (WGS) entry which is preliminary data.</text>
</comment>
<reference evidence="1 2" key="1">
    <citation type="journal article" date="2007" name="Nature">
        <title>Light stimulates growth of proteorhodopsin-containing marine Flavobacteria.</title>
        <authorList>
            <person name="Gomez-Consarnau L."/>
            <person name="Gonzalez J.M."/>
            <person name="Coll-Llado M."/>
            <person name="Gourdon P."/>
            <person name="Pascher T."/>
            <person name="Neutze R."/>
            <person name="Pedros-Alio C."/>
            <person name="Pinhassi J."/>
        </authorList>
    </citation>
    <scope>NUCLEOTIDE SEQUENCE [LARGE SCALE GENOMIC DNA]</scope>
    <source>
        <strain evidence="1 2">MED217</strain>
    </source>
</reference>
<keyword evidence="2" id="KW-1185">Reference proteome</keyword>